<evidence type="ECO:0000256" key="2">
    <source>
        <dbReference type="ARBA" id="ARBA00010790"/>
    </source>
</evidence>
<evidence type="ECO:0000256" key="6">
    <source>
        <dbReference type="SAM" id="MobiDB-lite"/>
    </source>
</evidence>
<evidence type="ECO:0000259" key="7">
    <source>
        <dbReference type="PROSITE" id="PS00623"/>
    </source>
</evidence>
<dbReference type="PANTHER" id="PTHR11552">
    <property type="entry name" value="GLUCOSE-METHANOL-CHOLINE GMC OXIDOREDUCTASE"/>
    <property type="match status" value="1"/>
</dbReference>
<evidence type="ECO:0000313" key="9">
    <source>
        <dbReference type="Proteomes" id="UP001144096"/>
    </source>
</evidence>
<proteinExistence type="inferred from homology"/>
<accession>A0A9X2NAK4</accession>
<evidence type="ECO:0000313" key="8">
    <source>
        <dbReference type="EMBL" id="MCR6483663.1"/>
    </source>
</evidence>
<keyword evidence="9" id="KW-1185">Reference proteome</keyword>
<dbReference type="GO" id="GO:0050660">
    <property type="term" value="F:flavin adenine dinucleotide binding"/>
    <property type="evidence" value="ECO:0007669"/>
    <property type="project" value="InterPro"/>
</dbReference>
<protein>
    <submittedName>
        <fullName evidence="8">GMC family oxidoreductase N-terminal domain-containing protein</fullName>
    </submittedName>
</protein>
<comment type="similarity">
    <text evidence="2 5">Belongs to the GMC oxidoreductase family.</text>
</comment>
<evidence type="ECO:0000256" key="5">
    <source>
        <dbReference type="RuleBase" id="RU003968"/>
    </source>
</evidence>
<name>A0A9X2NAK4_9PSEU</name>
<dbReference type="SUPFAM" id="SSF51905">
    <property type="entry name" value="FAD/NAD(P)-binding domain"/>
    <property type="match status" value="1"/>
</dbReference>
<dbReference type="InterPro" id="IPR036188">
    <property type="entry name" value="FAD/NAD-bd_sf"/>
</dbReference>
<dbReference type="PROSITE" id="PS00623">
    <property type="entry name" value="GMC_OXRED_1"/>
    <property type="match status" value="1"/>
</dbReference>
<dbReference type="PANTHER" id="PTHR11552:SF147">
    <property type="entry name" value="CHOLINE DEHYDROGENASE, MITOCHONDRIAL"/>
    <property type="match status" value="1"/>
</dbReference>
<dbReference type="EMBL" id="JAMXQV010000006">
    <property type="protein sequence ID" value="MCR6483663.1"/>
    <property type="molecule type" value="Genomic_DNA"/>
</dbReference>
<sequence length="181" mass="19197">MSDYVIVGAGSAGSALARRLVDAGRTVHVLEAGPADTDEAIHSPQGWPTLLAGPQDWAVTTIPQEHANGRQLFWPRGRVLGGSSSLNGMIYMRGHRGDYDGWAAQGCDGWGWADVRPLFLRSEDHLAGANEHHATGGPLPVSRIDAPHRPRRRSSTPPSPRGTSAPRTSTAKPCAGSASPR</sequence>
<feature type="compositionally biased region" description="Low complexity" evidence="6">
    <location>
        <begin position="161"/>
        <end position="170"/>
    </location>
</feature>
<dbReference type="RefSeq" id="WP_257920299.1">
    <property type="nucleotide sequence ID" value="NZ_JAMXQV010000006.1"/>
</dbReference>
<gene>
    <name evidence="8" type="ORF">M8542_12625</name>
</gene>
<dbReference type="InterPro" id="IPR012132">
    <property type="entry name" value="GMC_OxRdtase"/>
</dbReference>
<dbReference type="Gene3D" id="3.50.50.60">
    <property type="entry name" value="FAD/NAD(P)-binding domain"/>
    <property type="match status" value="1"/>
</dbReference>
<reference evidence="8" key="1">
    <citation type="submission" date="2022-06" db="EMBL/GenBank/DDBJ databases">
        <title>Amycolatopsis iheyaensis sp. nov., a new species of the genus Amycolatopsis isolated from soil in Iheya island, Japan.</title>
        <authorList>
            <person name="Ngamcharungchit C."/>
            <person name="Kanto H."/>
            <person name="Take A."/>
            <person name="Intra B."/>
            <person name="Matsumoto A."/>
            <person name="Panbangred W."/>
            <person name="Inahashi Y."/>
        </authorList>
    </citation>
    <scope>NUCLEOTIDE SEQUENCE</scope>
    <source>
        <strain evidence="8">OK19-0408</strain>
    </source>
</reference>
<dbReference type="InterPro" id="IPR000172">
    <property type="entry name" value="GMC_OxRdtase_N"/>
</dbReference>
<evidence type="ECO:0000256" key="4">
    <source>
        <dbReference type="ARBA" id="ARBA00022827"/>
    </source>
</evidence>
<dbReference type="AlphaFoldDB" id="A0A9X2NAK4"/>
<dbReference type="GO" id="GO:0016614">
    <property type="term" value="F:oxidoreductase activity, acting on CH-OH group of donors"/>
    <property type="evidence" value="ECO:0007669"/>
    <property type="project" value="InterPro"/>
</dbReference>
<keyword evidence="4 5" id="KW-0274">FAD</keyword>
<keyword evidence="3 5" id="KW-0285">Flavoprotein</keyword>
<comment type="caution">
    <text evidence="8">The sequence shown here is derived from an EMBL/GenBank/DDBJ whole genome shotgun (WGS) entry which is preliminary data.</text>
</comment>
<evidence type="ECO:0000256" key="1">
    <source>
        <dbReference type="ARBA" id="ARBA00001974"/>
    </source>
</evidence>
<dbReference type="Proteomes" id="UP001144096">
    <property type="component" value="Unassembled WGS sequence"/>
</dbReference>
<feature type="region of interest" description="Disordered" evidence="6">
    <location>
        <begin position="129"/>
        <end position="181"/>
    </location>
</feature>
<organism evidence="8 9">
    <name type="scientific">Amycolatopsis iheyensis</name>
    <dbReference type="NCBI Taxonomy" id="2945988"/>
    <lineage>
        <taxon>Bacteria</taxon>
        <taxon>Bacillati</taxon>
        <taxon>Actinomycetota</taxon>
        <taxon>Actinomycetes</taxon>
        <taxon>Pseudonocardiales</taxon>
        <taxon>Pseudonocardiaceae</taxon>
        <taxon>Amycolatopsis</taxon>
    </lineage>
</organism>
<dbReference type="Pfam" id="PF00732">
    <property type="entry name" value="GMC_oxred_N"/>
    <property type="match status" value="1"/>
</dbReference>
<comment type="cofactor">
    <cofactor evidence="1">
        <name>FAD</name>
        <dbReference type="ChEBI" id="CHEBI:57692"/>
    </cofactor>
</comment>
<feature type="domain" description="Glucose-methanol-choline oxidoreductase N-terminal" evidence="7">
    <location>
        <begin position="77"/>
        <end position="100"/>
    </location>
</feature>
<evidence type="ECO:0000256" key="3">
    <source>
        <dbReference type="ARBA" id="ARBA00022630"/>
    </source>
</evidence>